<feature type="region of interest" description="Disordered" evidence="1">
    <location>
        <begin position="1"/>
        <end position="81"/>
    </location>
</feature>
<feature type="compositionally biased region" description="Pro residues" evidence="1">
    <location>
        <begin position="58"/>
        <end position="81"/>
    </location>
</feature>
<organism evidence="2 3">
    <name type="scientific">Portunus trituberculatus</name>
    <name type="common">Swimming crab</name>
    <name type="synonym">Neptunus trituberculatus</name>
    <dbReference type="NCBI Taxonomy" id="210409"/>
    <lineage>
        <taxon>Eukaryota</taxon>
        <taxon>Metazoa</taxon>
        <taxon>Ecdysozoa</taxon>
        <taxon>Arthropoda</taxon>
        <taxon>Crustacea</taxon>
        <taxon>Multicrustacea</taxon>
        <taxon>Malacostraca</taxon>
        <taxon>Eumalacostraca</taxon>
        <taxon>Eucarida</taxon>
        <taxon>Decapoda</taxon>
        <taxon>Pleocyemata</taxon>
        <taxon>Brachyura</taxon>
        <taxon>Eubrachyura</taxon>
        <taxon>Portunoidea</taxon>
        <taxon>Portunidae</taxon>
        <taxon>Portuninae</taxon>
        <taxon>Portunus</taxon>
    </lineage>
</organism>
<sequence>MRASQRPGPSKRNSYSPSNRLADYRPSPSRGNVLSPPLAPALARSPLKPSRLASPSFLPLPLPSSPPVSPHEPPHPLPPPIPSRCLLLSLHHWSLRSLPSRSSPPAVTFADDKILSSGGRRHLVRAIR</sequence>
<reference evidence="2 3" key="1">
    <citation type="submission" date="2019-05" db="EMBL/GenBank/DDBJ databases">
        <title>Another draft genome of Portunus trituberculatus and its Hox gene families provides insights of decapod evolution.</title>
        <authorList>
            <person name="Jeong J.-H."/>
            <person name="Song I."/>
            <person name="Kim S."/>
            <person name="Choi T."/>
            <person name="Kim D."/>
            <person name="Ryu S."/>
            <person name="Kim W."/>
        </authorList>
    </citation>
    <scope>NUCLEOTIDE SEQUENCE [LARGE SCALE GENOMIC DNA]</scope>
    <source>
        <tissue evidence="2">Muscle</tissue>
    </source>
</reference>
<accession>A0A5B7IRW0</accession>
<dbReference type="EMBL" id="VSRR010067581">
    <property type="protein sequence ID" value="MPC85185.1"/>
    <property type="molecule type" value="Genomic_DNA"/>
</dbReference>
<comment type="caution">
    <text evidence="2">The sequence shown here is derived from an EMBL/GenBank/DDBJ whole genome shotgun (WGS) entry which is preliminary data.</text>
</comment>
<evidence type="ECO:0000256" key="1">
    <source>
        <dbReference type="SAM" id="MobiDB-lite"/>
    </source>
</evidence>
<dbReference type="AlphaFoldDB" id="A0A5B7IRW0"/>
<dbReference type="Proteomes" id="UP000324222">
    <property type="component" value="Unassembled WGS sequence"/>
</dbReference>
<evidence type="ECO:0000313" key="2">
    <source>
        <dbReference type="EMBL" id="MPC85185.1"/>
    </source>
</evidence>
<gene>
    <name evidence="2" type="ORF">E2C01_079948</name>
</gene>
<keyword evidence="3" id="KW-1185">Reference proteome</keyword>
<feature type="compositionally biased region" description="Low complexity" evidence="1">
    <location>
        <begin position="34"/>
        <end position="57"/>
    </location>
</feature>
<proteinExistence type="predicted"/>
<protein>
    <submittedName>
        <fullName evidence="2">Uncharacterized protein</fullName>
    </submittedName>
</protein>
<name>A0A5B7IRW0_PORTR</name>
<evidence type="ECO:0000313" key="3">
    <source>
        <dbReference type="Proteomes" id="UP000324222"/>
    </source>
</evidence>